<dbReference type="PANTHER" id="PTHR24123:SF33">
    <property type="entry name" value="PROTEIN HOS4"/>
    <property type="match status" value="1"/>
</dbReference>
<proteinExistence type="predicted"/>
<feature type="repeat" description="ANK" evidence="3">
    <location>
        <begin position="313"/>
        <end position="346"/>
    </location>
</feature>
<sequence length="607" mass="68316">MWVLKISDFITMSGAPLHHEELQEQGLLHEWDPSFFTVLVSHEWLAQDHPDPKGYQCHCLRMAIFNIIDGSLRVEYDALAQSLGFQRHLSTSEKEQIRHGYIWMDWYSIPQTRNTLHASIVKLKECMPGYVERCDLWHKKRDKRETERDRPADHVWFRQISSKQRRSNAASLPMLLISGDEGVKFLRAHFWLYATVHEGGFTIEEDREGLKPIMEFFLRERLADLLLLQKLDEFRYFLGRFERITGSAPKTRSFEEFLTDFQFNQRSLGQTKGIGPLACAVLSGDVELIPTLVQRRANLHCRASKNLDLDIIPGLTPLHFAAKHACDPAAIMALLALRADVNETDAIGTSVIGHAGTKEIAKLLIEMEADVNQRKPPFGMPPLSACILRPLEPEGLSIMIESRAEPNCGAGMYSLSPLSTATTFPGMPHGTEIMQLLLRARADVNYRESFYRSLAVSARLLCNLQRRPSVLVKGIADCTGSTPLYIAAWFGNPEAVNLLLQARADPEINNDRGERYLDVLNQHNCFNISTAMTWQVRSESAWTEVLLAERPTRMESFASSGSARSTRSTRLRTGRARGRGSGARSSRASSAEPAEVESGPDIVATEL</sequence>
<evidence type="ECO:0000313" key="5">
    <source>
        <dbReference type="EMBL" id="CAK8985966.1"/>
    </source>
</evidence>
<organism evidence="5 6">
    <name type="scientific">Durusdinium trenchii</name>
    <dbReference type="NCBI Taxonomy" id="1381693"/>
    <lineage>
        <taxon>Eukaryota</taxon>
        <taxon>Sar</taxon>
        <taxon>Alveolata</taxon>
        <taxon>Dinophyceae</taxon>
        <taxon>Suessiales</taxon>
        <taxon>Symbiodiniaceae</taxon>
        <taxon>Durusdinium</taxon>
    </lineage>
</organism>
<name>A0ABP0H6W4_9DINO</name>
<dbReference type="PANTHER" id="PTHR24123">
    <property type="entry name" value="ANKYRIN REPEAT-CONTAINING"/>
    <property type="match status" value="1"/>
</dbReference>
<keyword evidence="2 3" id="KW-0040">ANK repeat</keyword>
<accession>A0ABP0H6W4</accession>
<dbReference type="PROSITE" id="PS50088">
    <property type="entry name" value="ANK_REPEAT"/>
    <property type="match status" value="2"/>
</dbReference>
<keyword evidence="6" id="KW-1185">Reference proteome</keyword>
<dbReference type="SMART" id="SM00248">
    <property type="entry name" value="ANK"/>
    <property type="match status" value="5"/>
</dbReference>
<reference evidence="5 6" key="1">
    <citation type="submission" date="2024-02" db="EMBL/GenBank/DDBJ databases">
        <authorList>
            <person name="Chen Y."/>
            <person name="Shah S."/>
            <person name="Dougan E. K."/>
            <person name="Thang M."/>
            <person name="Chan C."/>
        </authorList>
    </citation>
    <scope>NUCLEOTIDE SEQUENCE [LARGE SCALE GENOMIC DNA]</scope>
</reference>
<evidence type="ECO:0000256" key="1">
    <source>
        <dbReference type="ARBA" id="ARBA00022737"/>
    </source>
</evidence>
<keyword evidence="1" id="KW-0677">Repeat</keyword>
<feature type="compositionally biased region" description="Low complexity" evidence="4">
    <location>
        <begin position="582"/>
        <end position="591"/>
    </location>
</feature>
<feature type="repeat" description="ANK" evidence="3">
    <location>
        <begin position="479"/>
        <end position="511"/>
    </location>
</feature>
<evidence type="ECO:0000313" key="6">
    <source>
        <dbReference type="Proteomes" id="UP001642484"/>
    </source>
</evidence>
<dbReference type="EMBL" id="CAXAMN010000033">
    <property type="protein sequence ID" value="CAK8985966.1"/>
    <property type="molecule type" value="Genomic_DNA"/>
</dbReference>
<dbReference type="Proteomes" id="UP001642484">
    <property type="component" value="Unassembled WGS sequence"/>
</dbReference>
<comment type="caution">
    <text evidence="5">The sequence shown here is derived from an EMBL/GenBank/DDBJ whole genome shotgun (WGS) entry which is preliminary data.</text>
</comment>
<evidence type="ECO:0000256" key="2">
    <source>
        <dbReference type="ARBA" id="ARBA00023043"/>
    </source>
</evidence>
<dbReference type="InterPro" id="IPR002110">
    <property type="entry name" value="Ankyrin_rpt"/>
</dbReference>
<evidence type="ECO:0000256" key="3">
    <source>
        <dbReference type="PROSITE-ProRule" id="PRU00023"/>
    </source>
</evidence>
<dbReference type="InterPro" id="IPR051165">
    <property type="entry name" value="Multifunctional_ANK_Repeat"/>
</dbReference>
<evidence type="ECO:0000256" key="4">
    <source>
        <dbReference type="SAM" id="MobiDB-lite"/>
    </source>
</evidence>
<feature type="compositionally biased region" description="Basic residues" evidence="4">
    <location>
        <begin position="567"/>
        <end position="578"/>
    </location>
</feature>
<protein>
    <recommendedName>
        <fullName evidence="7">Ankyrin</fullName>
    </recommendedName>
</protein>
<dbReference type="SUPFAM" id="SSF48403">
    <property type="entry name" value="Ankyrin repeat"/>
    <property type="match status" value="1"/>
</dbReference>
<gene>
    <name evidence="5" type="ORF">CCMP2556_LOCUS346</name>
</gene>
<dbReference type="Gene3D" id="1.25.40.20">
    <property type="entry name" value="Ankyrin repeat-containing domain"/>
    <property type="match status" value="1"/>
</dbReference>
<feature type="region of interest" description="Disordered" evidence="4">
    <location>
        <begin position="556"/>
        <end position="607"/>
    </location>
</feature>
<dbReference type="InterPro" id="IPR036770">
    <property type="entry name" value="Ankyrin_rpt-contain_sf"/>
</dbReference>
<evidence type="ECO:0008006" key="7">
    <source>
        <dbReference type="Google" id="ProtNLM"/>
    </source>
</evidence>
<dbReference type="PROSITE" id="PS50297">
    <property type="entry name" value="ANK_REP_REGION"/>
    <property type="match status" value="2"/>
</dbReference>
<dbReference type="Pfam" id="PF00023">
    <property type="entry name" value="Ank"/>
    <property type="match status" value="2"/>
</dbReference>